<sequence length="49" mass="5080">MLLNIQPGGIQGAFTDTANQPLECRMMGTDAAAQAANESEKNPARATAC</sequence>
<name>A0ABZ2R9Y7_9MICC</name>
<evidence type="ECO:0000313" key="3">
    <source>
        <dbReference type="Proteomes" id="UP001623384"/>
    </source>
</evidence>
<dbReference type="Proteomes" id="UP001623384">
    <property type="component" value="Chromosome"/>
</dbReference>
<keyword evidence="3" id="KW-1185">Reference proteome</keyword>
<accession>A0ABZ2R9Y7</accession>
<dbReference type="EMBL" id="CP148033">
    <property type="protein sequence ID" value="WXK95264.1"/>
    <property type="molecule type" value="Genomic_DNA"/>
</dbReference>
<dbReference type="RefSeq" id="WP_406638717.1">
    <property type="nucleotide sequence ID" value="NZ_CP148033.1"/>
</dbReference>
<evidence type="ECO:0000256" key="1">
    <source>
        <dbReference type="SAM" id="MobiDB-lite"/>
    </source>
</evidence>
<reference evidence="2 3" key="1">
    <citation type="submission" date="2024-03" db="EMBL/GenBank/DDBJ databases">
        <title>Rhodococcus navarretei sp. nov. and Pseudarthrobacter quantumdoti sp. nov., two new species with the ability to biosynthesize Quantum Dots isolated from soil samples at Union Glacier, Antarctica.</title>
        <authorList>
            <person name="Vargas M."/>
        </authorList>
    </citation>
    <scope>NUCLEOTIDE SEQUENCE [LARGE SCALE GENOMIC DNA]</scope>
    <source>
        <strain evidence="2 3">RC-2-3</strain>
    </source>
</reference>
<protein>
    <submittedName>
        <fullName evidence="2">Uncharacterized protein</fullName>
    </submittedName>
</protein>
<gene>
    <name evidence="2" type="ORF">WHH00_07515</name>
</gene>
<organism evidence="2 3">
    <name type="scientific">Pseudarthrobacter quantipunctorum</name>
    <dbReference type="NCBI Taxonomy" id="3128980"/>
    <lineage>
        <taxon>Bacteria</taxon>
        <taxon>Bacillati</taxon>
        <taxon>Actinomycetota</taxon>
        <taxon>Actinomycetes</taxon>
        <taxon>Micrococcales</taxon>
        <taxon>Micrococcaceae</taxon>
        <taxon>Pseudarthrobacter</taxon>
    </lineage>
</organism>
<feature type="region of interest" description="Disordered" evidence="1">
    <location>
        <begin position="30"/>
        <end position="49"/>
    </location>
</feature>
<proteinExistence type="predicted"/>
<evidence type="ECO:0000313" key="2">
    <source>
        <dbReference type="EMBL" id="WXK95264.1"/>
    </source>
</evidence>